<protein>
    <submittedName>
        <fullName evidence="7">Uncharacterized protein</fullName>
    </submittedName>
</protein>
<organism evidence="7 8">
    <name type="scientific">Chytriomyces confervae</name>
    <dbReference type="NCBI Taxonomy" id="246404"/>
    <lineage>
        <taxon>Eukaryota</taxon>
        <taxon>Fungi</taxon>
        <taxon>Fungi incertae sedis</taxon>
        <taxon>Chytridiomycota</taxon>
        <taxon>Chytridiomycota incertae sedis</taxon>
        <taxon>Chytridiomycetes</taxon>
        <taxon>Chytridiales</taxon>
        <taxon>Chytriomycetaceae</taxon>
        <taxon>Chytriomyces</taxon>
    </lineage>
</organism>
<comment type="caution">
    <text evidence="7">The sequence shown here is derived from an EMBL/GenBank/DDBJ whole genome shotgun (WGS) entry which is preliminary data.</text>
</comment>
<evidence type="ECO:0000259" key="3">
    <source>
        <dbReference type="Pfam" id="PF24506"/>
    </source>
</evidence>
<dbReference type="GO" id="GO:1903394">
    <property type="term" value="P:protein localization to kinetochore involved in kinetochore assembly"/>
    <property type="evidence" value="ECO:0007669"/>
    <property type="project" value="TreeGrafter"/>
</dbReference>
<feature type="domain" description="KNTC1 third ARM-repeats" evidence="4">
    <location>
        <begin position="1528"/>
        <end position="1722"/>
    </location>
</feature>
<keyword evidence="8" id="KW-1185">Reference proteome</keyword>
<reference evidence="7 8" key="1">
    <citation type="journal article" date="2019" name="Sci. Rep.">
        <title>Comparative genomics of chytrid fungi reveal insights into the obligate biotrophic and pathogenic lifestyle of Synchytrium endobioticum.</title>
        <authorList>
            <person name="van de Vossenberg B.T.L.H."/>
            <person name="Warris S."/>
            <person name="Nguyen H.D.T."/>
            <person name="van Gent-Pelzer M.P.E."/>
            <person name="Joly D.L."/>
            <person name="van de Geest H.C."/>
            <person name="Bonants P.J.M."/>
            <person name="Smith D.S."/>
            <person name="Levesque C.A."/>
            <person name="van der Lee T.A.J."/>
        </authorList>
    </citation>
    <scope>NUCLEOTIDE SEQUENCE [LARGE SCALE GENOMIC DNA]</scope>
    <source>
        <strain evidence="7 8">CBS 675.73</strain>
    </source>
</reference>
<dbReference type="InterPro" id="IPR052802">
    <property type="entry name" value="KNTC1"/>
</dbReference>
<dbReference type="OrthoDB" id="343783at2759"/>
<feature type="domain" description="KNTC1 N-terminal" evidence="3">
    <location>
        <begin position="112"/>
        <end position="433"/>
    </location>
</feature>
<dbReference type="InterPro" id="IPR055405">
    <property type="entry name" value="ARM_KNTC1_3rd"/>
</dbReference>
<evidence type="ECO:0000259" key="5">
    <source>
        <dbReference type="Pfam" id="PF24516"/>
    </source>
</evidence>
<evidence type="ECO:0000259" key="4">
    <source>
        <dbReference type="Pfam" id="PF24515"/>
    </source>
</evidence>
<dbReference type="Pfam" id="PF24520">
    <property type="entry name" value="ARM_KNTC1_1st"/>
    <property type="match status" value="1"/>
</dbReference>
<dbReference type="EMBL" id="QEAP01000058">
    <property type="protein sequence ID" value="TPX76095.1"/>
    <property type="molecule type" value="Genomic_DNA"/>
</dbReference>
<feature type="compositionally biased region" description="Polar residues" evidence="1">
    <location>
        <begin position="78"/>
        <end position="95"/>
    </location>
</feature>
<dbReference type="Pfam" id="PF10493">
    <property type="entry name" value="Rod_C"/>
    <property type="match status" value="1"/>
</dbReference>
<feature type="region of interest" description="Disordered" evidence="1">
    <location>
        <begin position="74"/>
        <end position="95"/>
    </location>
</feature>
<accession>A0A507FKD6</accession>
<feature type="domain" description="KNTC1 first ARM-repeats" evidence="6">
    <location>
        <begin position="483"/>
        <end position="711"/>
    </location>
</feature>
<dbReference type="STRING" id="246404.A0A507FKD6"/>
<dbReference type="Pfam" id="PF24515">
    <property type="entry name" value="ARM_KNTC1_3rd"/>
    <property type="match status" value="1"/>
</dbReference>
<dbReference type="SUPFAM" id="SSF50978">
    <property type="entry name" value="WD40 repeat-like"/>
    <property type="match status" value="1"/>
</dbReference>
<evidence type="ECO:0000259" key="6">
    <source>
        <dbReference type="Pfam" id="PF24520"/>
    </source>
</evidence>
<dbReference type="InterPro" id="IPR055403">
    <property type="entry name" value="ARM_KNTC1_1st"/>
</dbReference>
<dbReference type="Pfam" id="PF24506">
    <property type="entry name" value="KNTC1_N"/>
    <property type="match status" value="1"/>
</dbReference>
<dbReference type="GO" id="GO:0007094">
    <property type="term" value="P:mitotic spindle assembly checkpoint signaling"/>
    <property type="evidence" value="ECO:0007669"/>
    <property type="project" value="TreeGrafter"/>
</dbReference>
<evidence type="ECO:0000313" key="7">
    <source>
        <dbReference type="EMBL" id="TPX76095.1"/>
    </source>
</evidence>
<feature type="domain" description="KNTC1 second ARM-repeats" evidence="5">
    <location>
        <begin position="849"/>
        <end position="1014"/>
    </location>
</feature>
<dbReference type="InterPro" id="IPR055402">
    <property type="entry name" value="KNTC1_N"/>
</dbReference>
<sequence>MLAGKDDEDEPIFVSDHVRVLVSSRERVDVFSSNSNALQPATNANNSINKNARAVLCSQSVACVEMMAMQESSDENSHLSQATSRDANDSPTQDQSSFHQLLSLSADAVHASKYDCACLAIGHCAFLFVKNTHAASISIDSPASCCAFNNDASFLAIGDASGIIHFVHVDSATVAISLNIYGLAASKGDFDATPAPIELISFVPRSGCEKVEEFVVVLQNQIQVHFRNIDFSLGSGLLHQPKGAPSTASITVTNLSKQSRDLVTGKILTILPFSGMGDFSTSSAEAPTLVVVSGKASLSTWIHKQGLESSSMTDIIFLQGITSNVLHAECDAFGRFLVLMDSNGHLSIWDYKRLVLLKKRSSRKIADFTIMPPNEQLGSAESGEISFNILTLLPASDNNGDRFMEVVSLPGFTVTNRIQVSRDSWLIKNGMSRGAAASSGGTLDFAECGMYYGERETDLKGNCTRIYLRCMRETNPMQKVNALIKRGHFDEAKNLALEYDLDMEYVLKEKLLQFISGDAVVTNESAGVVLADLKLMTVENRIAAADPASSQFYEELSIRVHAATHRLGTFQMLSMHDHLKVKSLALRLLSLETTNGASSDVGINAGGDLLGFDGPRWRQFQKTDLLEEIQKRLRVGDFRGYFLIWKRHCAEDALMNRLADLLIEIPDLSNMTDLIHWLESDVLPRIQSTELFLSIGDWILHKACSTEAFQKSPHDAFSLVSLLDPNKECNADIPAHQITQYQSLKPVTPACYIQSTLSGSHRGVGSYFGFNAWDRKKDYEILRTQLEDLVYLWDVHGFKLYLAEYQSSNPASIAIDLLDRVASFELLSDAMENHFKPYVLRHQLDFDGLLWQYCVEIMDRSAGRGKVLPGSHSETRVMAIAEHISNQDVKASLLLDIMVQTPIPWSESLDCEIVKALDRKHIKQVDMTEQYRLMRLKRTLFFHGLEKLNLSDVTKTKPLLTHILSNLDSPSAMKEAMQLVAIYPSLSKTDAYIIRIRNLFEAGHIQRALSLLETGHEYQDSDPLFSECVQSELEKRLDLTVGLEPMDQLTVGEKVFSWIAEVVESAVADEEKFGASKKTFIWAVKAGISLSSTLKKLKDNICGTPQTTQKMASFSTSTPIFNLIPSHLSALDMPNACCAVETTHALESMRDLCKEFDIRIGLHAYRHDDGVRRVILNKFAKEVFKYGVESKTDSSTTSEFSRTELYRLAELLGFERMSLDGIIAEEAARNGDVKTALLLCKELYEKSADVVSGQTLKNIALLLTSFSAENKAIFRDMKETKSDFRLTKWILELSQKSLAVCGEDVIGDCLDDFKNYEVQHSIFTQCDAGDYGTLLATGNANIMNPIISSKPSSSSSSSSSASSPGIGSTSSSFPVKWSVSSKLSDRALDVELSSVGDTYGSVLFMEHYREGGLVLPTEKAMGLVTDFILEIASSATQGLSGDLSENVNASPAKQKMSGKQRSAPQSSPVVSGNVLSRYLKTNRALVTAMRTLQRTLELRTRCMMWLTDDFMSDEDLEDDIERHMQLIKSFTENIFSSRTIDQNLAFGGLMVIPPQEAFESFKFGLSTTGKDYDRLLKFAAIGIAASLAWNQRTFQVTCETLAKNAKWWHQLHLLNVSFNMDQYKLSTSGEYQRRLVPALLEKTGLDIMTSLDFARTYNIEDDFVIFEYITQLLSSDHDSNGYKYRIAGILDDVDNKPRLATLLHEVCAKCSPYKYEKIGFIIDQILRLDPSDAIATKGRKVLDVLFNYASQTMRSKDLHNQSKDSAKMDETEQHRLPFHSVIRDGWAAFATHVNETTISWLLPLSSSLGLDPDQFYAAVIEGFVSRLVDSETGTKDASFGINDVKPYFIKLRDPHQAVKLSVALAEAFPCGVDRVAAFKLAHGFARKLITHENGNFSEEQIENLEEYANSIVLAAEATETEHQLQTSGLGEFSELCSDPTQLIHALYRERNLSDQGKLNLHNVVNDVAERHGVDLLRLRNNLLQRGLLHDPVATPEEKELYLPSMRVQLNNLLASSEERELQHQLLEIARSGSMQESIIYFVEFAYNGASSKIHTLHRIRCLLLVVQLASPEEIERYGKSYDEIRGYLQMLLYLLDFEELRIVQSIKEFDECDKEALARSLWLNHGGEAKVVQLICNLCLDYGIHDLSLWENALARLVQLGAIRYLAGIIDIVTTTPELSKMKNLPAVWNRVLIMCLEEVAARQDIYLFDRVLSLIQKCPYLYDLDLDTIVESVLSLDLLIEDAKDGPTSRAAQKVVLFTCLPPHPRVFLALKKVLSVLSSIELADMARLFTAGKYPDSMELAMFHIYMIIDERRDYGVLETEPALAKALVAQLMLLGGTGPLLEEMRKKGKHAEADGIEAMLETETF</sequence>
<dbReference type="GO" id="GO:0005737">
    <property type="term" value="C:cytoplasm"/>
    <property type="evidence" value="ECO:0007669"/>
    <property type="project" value="TreeGrafter"/>
</dbReference>
<dbReference type="Proteomes" id="UP000320333">
    <property type="component" value="Unassembled WGS sequence"/>
</dbReference>
<dbReference type="InterPro" id="IPR036322">
    <property type="entry name" value="WD40_repeat_dom_sf"/>
</dbReference>
<feature type="domain" description="RZZ complex subunit KNTC1/ROD C-terminal" evidence="2">
    <location>
        <begin position="1768"/>
        <end position="2239"/>
    </location>
</feature>
<dbReference type="Pfam" id="PF24516">
    <property type="entry name" value="ARM_KNTC1_2nd"/>
    <property type="match status" value="1"/>
</dbReference>
<dbReference type="PANTHER" id="PTHR15688:SF1">
    <property type="entry name" value="KINETOCHORE-ASSOCIATED PROTEIN 1"/>
    <property type="match status" value="1"/>
</dbReference>
<dbReference type="GO" id="GO:0031267">
    <property type="term" value="F:small GTPase binding"/>
    <property type="evidence" value="ECO:0007669"/>
    <property type="project" value="TreeGrafter"/>
</dbReference>
<feature type="region of interest" description="Disordered" evidence="1">
    <location>
        <begin position="1349"/>
        <end position="1374"/>
    </location>
</feature>
<dbReference type="InterPro" id="IPR055404">
    <property type="entry name" value="ARM_KNTC1_2nd"/>
</dbReference>
<feature type="region of interest" description="Disordered" evidence="1">
    <location>
        <begin position="1439"/>
        <end position="1469"/>
    </location>
</feature>
<evidence type="ECO:0000259" key="2">
    <source>
        <dbReference type="Pfam" id="PF10493"/>
    </source>
</evidence>
<dbReference type="GO" id="GO:1990423">
    <property type="term" value="C:RZZ complex"/>
    <property type="evidence" value="ECO:0007669"/>
    <property type="project" value="TreeGrafter"/>
</dbReference>
<gene>
    <name evidence="7" type="ORF">CcCBS67573_g02645</name>
</gene>
<dbReference type="PANTHER" id="PTHR15688">
    <property type="entry name" value="KINETOCHORE-ASSOCIATED PROTEIN 1"/>
    <property type="match status" value="1"/>
</dbReference>
<proteinExistence type="predicted"/>
<dbReference type="GO" id="GO:0000070">
    <property type="term" value="P:mitotic sister chromatid segregation"/>
    <property type="evidence" value="ECO:0007669"/>
    <property type="project" value="TreeGrafter"/>
</dbReference>
<dbReference type="GO" id="GO:0005828">
    <property type="term" value="C:kinetochore microtubule"/>
    <property type="evidence" value="ECO:0007669"/>
    <property type="project" value="TreeGrafter"/>
</dbReference>
<evidence type="ECO:0000256" key="1">
    <source>
        <dbReference type="SAM" id="MobiDB-lite"/>
    </source>
</evidence>
<name>A0A507FKD6_9FUNG</name>
<dbReference type="InterPro" id="IPR019527">
    <property type="entry name" value="RZZ-complex_KNTC1/ROD_C"/>
</dbReference>
<evidence type="ECO:0000313" key="8">
    <source>
        <dbReference type="Proteomes" id="UP000320333"/>
    </source>
</evidence>